<evidence type="ECO:0000313" key="2">
    <source>
        <dbReference type="EMBL" id="MEE6258014.1"/>
    </source>
</evidence>
<evidence type="ECO:0000256" key="1">
    <source>
        <dbReference type="ARBA" id="ARBA00023002"/>
    </source>
</evidence>
<dbReference type="Proteomes" id="UP001332243">
    <property type="component" value="Unassembled WGS sequence"/>
</dbReference>
<comment type="caution">
    <text evidence="2">The sequence shown here is derived from an EMBL/GenBank/DDBJ whole genome shotgun (WGS) entry which is preliminary data.</text>
</comment>
<dbReference type="PANTHER" id="PTHR43157">
    <property type="entry name" value="PHOSPHATIDYLINOSITOL-GLYCAN BIOSYNTHESIS CLASS F PROTEIN-RELATED"/>
    <property type="match status" value="1"/>
</dbReference>
<dbReference type="Pfam" id="PF00106">
    <property type="entry name" value="adh_short"/>
    <property type="match status" value="1"/>
</dbReference>
<evidence type="ECO:0000313" key="3">
    <source>
        <dbReference type="Proteomes" id="UP001332243"/>
    </source>
</evidence>
<reference evidence="2 3" key="1">
    <citation type="submission" date="2024-01" db="EMBL/GenBank/DDBJ databases">
        <title>Genome insights into Plantactinospora sonchi sp. nov.</title>
        <authorList>
            <person name="Wang L."/>
        </authorList>
    </citation>
    <scope>NUCLEOTIDE SEQUENCE [LARGE SCALE GENOMIC DNA]</scope>
    <source>
        <strain evidence="2 3">NEAU-QY2</strain>
    </source>
</reference>
<keyword evidence="1" id="KW-0560">Oxidoreductase</keyword>
<keyword evidence="3" id="KW-1185">Reference proteome</keyword>
<organism evidence="2 3">
    <name type="scientific">Plantactinospora sonchi</name>
    <dbReference type="NCBI Taxonomy" id="1544735"/>
    <lineage>
        <taxon>Bacteria</taxon>
        <taxon>Bacillati</taxon>
        <taxon>Actinomycetota</taxon>
        <taxon>Actinomycetes</taxon>
        <taxon>Micromonosporales</taxon>
        <taxon>Micromonosporaceae</taxon>
        <taxon>Plantactinospora</taxon>
    </lineage>
</organism>
<dbReference type="EMBL" id="JAZGQK010000003">
    <property type="protein sequence ID" value="MEE6258014.1"/>
    <property type="molecule type" value="Genomic_DNA"/>
</dbReference>
<dbReference type="PANTHER" id="PTHR43157:SF31">
    <property type="entry name" value="PHOSPHATIDYLINOSITOL-GLYCAN BIOSYNTHESIS CLASS F PROTEIN"/>
    <property type="match status" value="1"/>
</dbReference>
<gene>
    <name evidence="2" type="ORF">V1633_05845</name>
</gene>
<dbReference type="Gene3D" id="3.40.50.720">
    <property type="entry name" value="NAD(P)-binding Rossmann-like Domain"/>
    <property type="match status" value="1"/>
</dbReference>
<dbReference type="InterPro" id="IPR002347">
    <property type="entry name" value="SDR_fam"/>
</dbReference>
<dbReference type="PRINTS" id="PR00081">
    <property type="entry name" value="GDHRDH"/>
</dbReference>
<accession>A0ABU7RNC9</accession>
<dbReference type="SUPFAM" id="SSF51735">
    <property type="entry name" value="NAD(P)-binding Rossmann-fold domains"/>
    <property type="match status" value="1"/>
</dbReference>
<sequence>MSEHHNRHMSGQVVVITGASSGIGAAAARLLAAQGAHIVPVGRSPERTAQLAAAVNAEPVFADFADLAQVRRAARVILDRCPRIDVLVNNAGAVLPTRQLTVDGNEMTLQINHLAPHLLTTLLLPRLLSSGTPSRPARIVSTSSSGSRWMMADPEDLQWERRRYGRGLQAYSTAKLITRIITAELARRVHGENIHVSAVHPGVVRTRFGAEHPTWSGLVRPISGFFLTPEQGADPLVRLAAAPRGTSGTYFHRRREGRPHRQVGDTRLADRLWRISETLLGARSGSE</sequence>
<proteinExistence type="predicted"/>
<dbReference type="RefSeq" id="WP_331213117.1">
    <property type="nucleotide sequence ID" value="NZ_JAZGQK010000003.1"/>
</dbReference>
<name>A0ABU7RNC9_9ACTN</name>
<protein>
    <submittedName>
        <fullName evidence="2">SDR family NAD(P)-dependent oxidoreductase</fullName>
    </submittedName>
</protein>
<dbReference type="InterPro" id="IPR036291">
    <property type="entry name" value="NAD(P)-bd_dom_sf"/>
</dbReference>